<accession>A0A8J6BA30</accession>
<dbReference type="PANTHER" id="PTHR21433">
    <property type="entry name" value="TRANSMEMBRANE PROTEIN INDUCED BY TUMOR NECROSIS FACTOR ALPHA"/>
    <property type="match status" value="1"/>
</dbReference>
<proteinExistence type="inferred from homology"/>
<feature type="transmembrane region" description="Helical" evidence="6">
    <location>
        <begin position="176"/>
        <end position="197"/>
    </location>
</feature>
<evidence type="ECO:0000256" key="5">
    <source>
        <dbReference type="ARBA" id="ARBA00023136"/>
    </source>
</evidence>
<dbReference type="InterPro" id="IPR012926">
    <property type="entry name" value="TMEM120A/B"/>
</dbReference>
<dbReference type="Pfam" id="PF07851">
    <property type="entry name" value="TMEM120A-B"/>
    <property type="match status" value="1"/>
</dbReference>
<feature type="transmembrane region" description="Helical" evidence="6">
    <location>
        <begin position="255"/>
        <end position="278"/>
    </location>
</feature>
<comment type="caution">
    <text evidence="7">The sequence shown here is derived from an EMBL/GenBank/DDBJ whole genome shotgun (WGS) entry which is preliminary data.</text>
</comment>
<dbReference type="GO" id="GO:0016020">
    <property type="term" value="C:membrane"/>
    <property type="evidence" value="ECO:0007669"/>
    <property type="project" value="UniProtKB-SubCell"/>
</dbReference>
<evidence type="ECO:0000313" key="7">
    <source>
        <dbReference type="EMBL" id="KAG9393102.1"/>
    </source>
</evidence>
<evidence type="ECO:0000256" key="2">
    <source>
        <dbReference type="ARBA" id="ARBA00009700"/>
    </source>
</evidence>
<feature type="transmembrane region" description="Helical" evidence="6">
    <location>
        <begin position="298"/>
        <end position="321"/>
    </location>
</feature>
<dbReference type="PANTHER" id="PTHR21433:SF0">
    <property type="entry name" value="TRANSMEMBRANE PROTEIN 120 HOMOLOG"/>
    <property type="match status" value="1"/>
</dbReference>
<evidence type="ECO:0000313" key="8">
    <source>
        <dbReference type="Proteomes" id="UP000717585"/>
    </source>
</evidence>
<organism evidence="7 8">
    <name type="scientific">Carpediemonas membranifera</name>
    <dbReference type="NCBI Taxonomy" id="201153"/>
    <lineage>
        <taxon>Eukaryota</taxon>
        <taxon>Metamonada</taxon>
        <taxon>Carpediemonas-like organisms</taxon>
        <taxon>Carpediemonas</taxon>
    </lineage>
</organism>
<evidence type="ECO:0000256" key="3">
    <source>
        <dbReference type="ARBA" id="ARBA00022692"/>
    </source>
</evidence>
<keyword evidence="3 6" id="KW-0812">Transmembrane</keyword>
<dbReference type="EMBL" id="JAHDYR010000025">
    <property type="protein sequence ID" value="KAG9393102.1"/>
    <property type="molecule type" value="Genomic_DNA"/>
</dbReference>
<reference evidence="7" key="1">
    <citation type="submission" date="2021-05" db="EMBL/GenBank/DDBJ databases">
        <title>A free-living protist that lacks canonical eukaryotic 1 DNA replication and segregation systems.</title>
        <authorList>
            <person name="Salas-Leiva D.E."/>
            <person name="Tromer E.C."/>
            <person name="Curtis B.A."/>
            <person name="Jerlstrom-Hultqvist J."/>
            <person name="Kolisko M."/>
            <person name="Yi Z."/>
            <person name="Salas-Leiva J.S."/>
            <person name="Gallot-Lavallee L."/>
            <person name="Kops G.J.P.L."/>
            <person name="Archibald J.M."/>
            <person name="Simpson A.G.B."/>
            <person name="Roger A.J."/>
        </authorList>
    </citation>
    <scope>NUCLEOTIDE SEQUENCE</scope>
    <source>
        <strain evidence="7">BICM</strain>
    </source>
</reference>
<keyword evidence="8" id="KW-1185">Reference proteome</keyword>
<feature type="transmembrane region" description="Helical" evidence="6">
    <location>
        <begin position="122"/>
        <end position="155"/>
    </location>
</feature>
<evidence type="ECO:0000256" key="1">
    <source>
        <dbReference type="ARBA" id="ARBA00004141"/>
    </source>
</evidence>
<comment type="subcellular location">
    <subcellularLocation>
        <location evidence="1">Membrane</location>
        <topology evidence="1">Multi-pass membrane protein</topology>
    </subcellularLocation>
</comment>
<evidence type="ECO:0000256" key="4">
    <source>
        <dbReference type="ARBA" id="ARBA00022989"/>
    </source>
</evidence>
<dbReference type="OrthoDB" id="2015098at2759"/>
<protein>
    <submittedName>
        <fullName evidence="7">TMPIT-like</fullName>
    </submittedName>
</protein>
<name>A0A8J6BA30_9EUKA</name>
<comment type="similarity">
    <text evidence="2">Belongs to the TMEM120 family.</text>
</comment>
<keyword evidence="5 6" id="KW-0472">Membrane</keyword>
<keyword evidence="4 6" id="KW-1133">Transmembrane helix</keyword>
<gene>
    <name evidence="7" type="ORF">J8273_3231</name>
</gene>
<sequence>MSDDGAAAIESLQTTHAELITKFKSYVEQEKQLTSARGALEKEAKSFSKIHREVVKMAKTMTPEEQDKLSDMARTVKPIRGRMPVRGGFPLSPIIGSVNVRLSPSERIAFKQAYEQWKFKAAMFLIAALLVTLVVPVLDILSTTLLFAFYIIITLRESILTRNGSRIRFWWRAHHYLSSFAAFILVTWCSVDCAVWRDIRCPVLSFMIYVFIVQILQTRYQLSRLYTLTALDRAHVMDTTNAETIQYRRGVSMPILLPFLWIAHGWQFLIGYRCAIAWGSRMLLAFNDPYVSAPQWQGVIIAGSFMLLAIGNIYTTLHTVVRRVKSVVRQRRERKAE</sequence>
<dbReference type="Proteomes" id="UP000717585">
    <property type="component" value="Unassembled WGS sequence"/>
</dbReference>
<evidence type="ECO:0000256" key="6">
    <source>
        <dbReference type="SAM" id="Phobius"/>
    </source>
</evidence>
<dbReference type="AlphaFoldDB" id="A0A8J6BA30"/>